<keyword evidence="2" id="KW-0479">Metal-binding</keyword>
<evidence type="ECO:0000256" key="2">
    <source>
        <dbReference type="ARBA" id="ARBA00022723"/>
    </source>
</evidence>
<evidence type="ECO:0000256" key="1">
    <source>
        <dbReference type="ARBA" id="ARBA00001946"/>
    </source>
</evidence>
<evidence type="ECO:0000259" key="4">
    <source>
        <dbReference type="Pfam" id="PF03328"/>
    </source>
</evidence>
<dbReference type="InterPro" id="IPR040442">
    <property type="entry name" value="Pyrv_kinase-like_dom_sf"/>
</dbReference>
<dbReference type="RefSeq" id="WP_345712364.1">
    <property type="nucleotide sequence ID" value="NZ_BAABIL010000285.1"/>
</dbReference>
<reference evidence="6" key="1">
    <citation type="journal article" date="2019" name="Int. J. Syst. Evol. Microbiol.">
        <title>The Global Catalogue of Microorganisms (GCM) 10K type strain sequencing project: providing services to taxonomists for standard genome sequencing and annotation.</title>
        <authorList>
            <consortium name="The Broad Institute Genomics Platform"/>
            <consortium name="The Broad Institute Genome Sequencing Center for Infectious Disease"/>
            <person name="Wu L."/>
            <person name="Ma J."/>
        </authorList>
    </citation>
    <scope>NUCLEOTIDE SEQUENCE [LARGE SCALE GENOMIC DNA]</scope>
    <source>
        <strain evidence="6">JCM 18126</strain>
    </source>
</reference>
<evidence type="ECO:0000313" key="5">
    <source>
        <dbReference type="EMBL" id="GAA4979630.1"/>
    </source>
</evidence>
<dbReference type="InterPro" id="IPR011206">
    <property type="entry name" value="Citrate_lyase_beta/mcl1/mcl2"/>
</dbReference>
<dbReference type="PANTHER" id="PTHR32308:SF10">
    <property type="entry name" value="CITRATE LYASE SUBUNIT BETA"/>
    <property type="match status" value="1"/>
</dbReference>
<proteinExistence type="predicted"/>
<evidence type="ECO:0000256" key="3">
    <source>
        <dbReference type="ARBA" id="ARBA00022842"/>
    </source>
</evidence>
<protein>
    <submittedName>
        <fullName evidence="5">CoA ester lyase</fullName>
    </submittedName>
</protein>
<feature type="domain" description="HpcH/HpaI aldolase/citrate lyase" evidence="4">
    <location>
        <begin position="27"/>
        <end position="228"/>
    </location>
</feature>
<keyword evidence="3" id="KW-0460">Magnesium</keyword>
<keyword evidence="5" id="KW-0456">Lyase</keyword>
<keyword evidence="6" id="KW-1185">Reference proteome</keyword>
<dbReference type="PANTHER" id="PTHR32308">
    <property type="entry name" value="LYASE BETA SUBUNIT, PUTATIVE (AFU_ORTHOLOGUE AFUA_4G13030)-RELATED"/>
    <property type="match status" value="1"/>
</dbReference>
<comment type="cofactor">
    <cofactor evidence="1">
        <name>Mg(2+)</name>
        <dbReference type="ChEBI" id="CHEBI:18420"/>
    </cofactor>
</comment>
<dbReference type="Pfam" id="PF03328">
    <property type="entry name" value="HpcH_HpaI"/>
    <property type="match status" value="1"/>
</dbReference>
<sequence>MTTEPTSDAPAPAGGARRHVVEPRFARTWLLVPATTPERFDAARASRTDAVVLDVEDAVDPSRKDAARADVIAWLSTGGRGWVRINDRTSPHWQDDVDRLRGVPGLVGVMLAKTESGEQVSDTADALGGSTPVLALVESALGIEEARDIACARGTFRLAFGSGDYRRDTGASADALAMAYPRSRLVTASRIGDLPGPVDGPTVGGGLPELREQSAVAVSLGMTGKLCLDSNQAPVINEVMSPTGTDVAWARDVLRAFEEAGRIVRDGSDLPRIGRARRIEVLARAFGVEPA</sequence>
<dbReference type="InterPro" id="IPR005000">
    <property type="entry name" value="Aldolase/citrate-lyase_domain"/>
</dbReference>
<dbReference type="PIRSF" id="PIRSF015582">
    <property type="entry name" value="Cit_lyase_B"/>
    <property type="match status" value="1"/>
</dbReference>
<dbReference type="GO" id="GO:0016829">
    <property type="term" value="F:lyase activity"/>
    <property type="evidence" value="ECO:0007669"/>
    <property type="project" value="UniProtKB-KW"/>
</dbReference>
<comment type="caution">
    <text evidence="5">The sequence shown here is derived from an EMBL/GenBank/DDBJ whole genome shotgun (WGS) entry which is preliminary data.</text>
</comment>
<organism evidence="5 6">
    <name type="scientific">Kineococcus glutinatus</name>
    <dbReference type="NCBI Taxonomy" id="1070872"/>
    <lineage>
        <taxon>Bacteria</taxon>
        <taxon>Bacillati</taxon>
        <taxon>Actinomycetota</taxon>
        <taxon>Actinomycetes</taxon>
        <taxon>Kineosporiales</taxon>
        <taxon>Kineosporiaceae</taxon>
        <taxon>Kineococcus</taxon>
    </lineage>
</organism>
<accession>A0ABP9HVB6</accession>
<name>A0ABP9HVB6_9ACTN</name>
<dbReference type="EMBL" id="BAABIL010000285">
    <property type="protein sequence ID" value="GAA4979630.1"/>
    <property type="molecule type" value="Genomic_DNA"/>
</dbReference>
<dbReference type="InterPro" id="IPR015813">
    <property type="entry name" value="Pyrv/PenolPyrv_kinase-like_dom"/>
</dbReference>
<gene>
    <name evidence="5" type="ORF">GCM10023225_19970</name>
</gene>
<dbReference type="Proteomes" id="UP001501195">
    <property type="component" value="Unassembled WGS sequence"/>
</dbReference>
<dbReference type="Gene3D" id="3.20.20.60">
    <property type="entry name" value="Phosphoenolpyruvate-binding domains"/>
    <property type="match status" value="1"/>
</dbReference>
<evidence type="ECO:0000313" key="6">
    <source>
        <dbReference type="Proteomes" id="UP001501195"/>
    </source>
</evidence>
<dbReference type="SUPFAM" id="SSF51621">
    <property type="entry name" value="Phosphoenolpyruvate/pyruvate domain"/>
    <property type="match status" value="1"/>
</dbReference>